<accession>A0A1I8FM47</accession>
<reference evidence="3" key="1">
    <citation type="submission" date="2016-11" db="UniProtKB">
        <authorList>
            <consortium name="WormBaseParasite"/>
        </authorList>
    </citation>
    <scope>IDENTIFICATION</scope>
</reference>
<dbReference type="WBParaSite" id="maker-unitig_40470-snap-gene-0.1-mRNA-1">
    <property type="protein sequence ID" value="maker-unitig_40470-snap-gene-0.1-mRNA-1"/>
    <property type="gene ID" value="maker-unitig_40470-snap-gene-0.1"/>
</dbReference>
<evidence type="ECO:0000256" key="1">
    <source>
        <dbReference type="SAM" id="SignalP"/>
    </source>
</evidence>
<organism evidence="2 3">
    <name type="scientific">Macrostomum lignano</name>
    <dbReference type="NCBI Taxonomy" id="282301"/>
    <lineage>
        <taxon>Eukaryota</taxon>
        <taxon>Metazoa</taxon>
        <taxon>Spiralia</taxon>
        <taxon>Lophotrochozoa</taxon>
        <taxon>Platyhelminthes</taxon>
        <taxon>Rhabditophora</taxon>
        <taxon>Macrostomorpha</taxon>
        <taxon>Macrostomida</taxon>
        <taxon>Macrostomidae</taxon>
        <taxon>Macrostomum</taxon>
    </lineage>
</organism>
<keyword evidence="2" id="KW-1185">Reference proteome</keyword>
<feature type="signal peptide" evidence="1">
    <location>
        <begin position="1"/>
        <end position="20"/>
    </location>
</feature>
<evidence type="ECO:0000313" key="3">
    <source>
        <dbReference type="WBParaSite" id="maker-unitig_40470-snap-gene-0.1-mRNA-1"/>
    </source>
</evidence>
<name>A0A1I8FM47_9PLAT</name>
<keyword evidence="1" id="KW-0732">Signal</keyword>
<dbReference type="Gene3D" id="3.40.50.2300">
    <property type="match status" value="1"/>
</dbReference>
<evidence type="ECO:0000313" key="2">
    <source>
        <dbReference type="Proteomes" id="UP000095280"/>
    </source>
</evidence>
<proteinExistence type="predicted"/>
<sequence length="402" mass="43258">KKCTGLFHSILSSLLFGSSALDFKIGVITEAGNLNSSLIDVAFARRVNYNWRVLQGHTLSYVHVNVSSCSSHQAVRTVCSESGLSGLIGVGSCSLLDEVSSLSKSLQLPLIALPTGLCDSARLSKDMTIVGSHSSENIVAAAATVLTSDSIVSSVAVFFDGLQSTTVLQSLQSSLSSAGVSSLTFRVDDTVNASVTPDLPSGGVDTKKKVFKLLLFGVTSSKLKRSQNSVCFKLKRLLASSRLLSMQQNKFISLPCSQWLEHPRDSSKGRCALSVTLSADALRLNVELCSAVTRVSRPCPRSRGLQRHTLDARFVDAVEAMAKALNDSLLLDPGFSPGNALISDYDTQRGLISFNSLTRHFSSQRVEWSRPTMSCGRLRFFDAEVGSVRCIERSSEQAVPLQ</sequence>
<dbReference type="Proteomes" id="UP000095280">
    <property type="component" value="Unplaced"/>
</dbReference>
<protein>
    <submittedName>
        <fullName evidence="3">ANF_receptor domain-containing protein</fullName>
    </submittedName>
</protein>
<feature type="chain" id="PRO_5009318705" evidence="1">
    <location>
        <begin position="21"/>
        <end position="402"/>
    </location>
</feature>
<dbReference type="AlphaFoldDB" id="A0A1I8FM47"/>